<reference evidence="2" key="1">
    <citation type="submission" date="2022-04" db="EMBL/GenBank/DDBJ databases">
        <title>Carnegiea gigantea Genome sequencing and assembly v2.</title>
        <authorList>
            <person name="Copetti D."/>
            <person name="Sanderson M.J."/>
            <person name="Burquez A."/>
            <person name="Wojciechowski M.F."/>
        </authorList>
    </citation>
    <scope>NUCLEOTIDE SEQUENCE</scope>
    <source>
        <strain evidence="2">SGP5-SGP5p</strain>
        <tissue evidence="2">Aerial part</tissue>
    </source>
</reference>
<feature type="region of interest" description="Disordered" evidence="1">
    <location>
        <begin position="134"/>
        <end position="202"/>
    </location>
</feature>
<comment type="caution">
    <text evidence="2">The sequence shown here is derived from an EMBL/GenBank/DDBJ whole genome shotgun (WGS) entry which is preliminary data.</text>
</comment>
<proteinExistence type="predicted"/>
<dbReference type="AlphaFoldDB" id="A0A9Q1GNM7"/>
<name>A0A9Q1GNM7_9CARY</name>
<dbReference type="EMBL" id="JAKOGI010002200">
    <property type="protein sequence ID" value="KAJ8422622.1"/>
    <property type="molecule type" value="Genomic_DNA"/>
</dbReference>
<organism evidence="2 3">
    <name type="scientific">Carnegiea gigantea</name>
    <dbReference type="NCBI Taxonomy" id="171969"/>
    <lineage>
        <taxon>Eukaryota</taxon>
        <taxon>Viridiplantae</taxon>
        <taxon>Streptophyta</taxon>
        <taxon>Embryophyta</taxon>
        <taxon>Tracheophyta</taxon>
        <taxon>Spermatophyta</taxon>
        <taxon>Magnoliopsida</taxon>
        <taxon>eudicotyledons</taxon>
        <taxon>Gunneridae</taxon>
        <taxon>Pentapetalae</taxon>
        <taxon>Caryophyllales</taxon>
        <taxon>Cactineae</taxon>
        <taxon>Cactaceae</taxon>
        <taxon>Cactoideae</taxon>
        <taxon>Echinocereeae</taxon>
        <taxon>Carnegiea</taxon>
    </lineage>
</organism>
<evidence type="ECO:0000313" key="3">
    <source>
        <dbReference type="Proteomes" id="UP001153076"/>
    </source>
</evidence>
<gene>
    <name evidence="2" type="ORF">Cgig2_026199</name>
</gene>
<feature type="compositionally biased region" description="Basic residues" evidence="1">
    <location>
        <begin position="180"/>
        <end position="190"/>
    </location>
</feature>
<keyword evidence="3" id="KW-1185">Reference proteome</keyword>
<accession>A0A9Q1GNM7</accession>
<protein>
    <submittedName>
        <fullName evidence="2">Uncharacterized protein</fullName>
    </submittedName>
</protein>
<evidence type="ECO:0000313" key="2">
    <source>
        <dbReference type="EMBL" id="KAJ8422622.1"/>
    </source>
</evidence>
<sequence length="202" mass="22158">MLTHSKSQTFVLDKDVSSLSSELAILSKYSIPKKLSGWPWANHQERIPKCGLPFKTVPERGHGMTANLNSDVRLSGMIRIHDQPDNPGRPGFTGTHKVQVSQPKRVQRVTQHVDPTRQKGLFVFPTGMYSSIPILASPSSPPGGHHHHSSISAAPSGPPLRQFDHTRRCESSSPAPISRRPARTRSHGGHPRQMSHPATNCG</sequence>
<dbReference type="Proteomes" id="UP001153076">
    <property type="component" value="Unassembled WGS sequence"/>
</dbReference>
<evidence type="ECO:0000256" key="1">
    <source>
        <dbReference type="SAM" id="MobiDB-lite"/>
    </source>
</evidence>